<evidence type="ECO:0000313" key="3">
    <source>
        <dbReference type="EMBL" id="MCW6511943.1"/>
    </source>
</evidence>
<evidence type="ECO:0000259" key="2">
    <source>
        <dbReference type="Pfam" id="PF16976"/>
    </source>
</evidence>
<dbReference type="NCBIfam" id="TIGR03177">
    <property type="entry name" value="pilus_cpaB"/>
    <property type="match status" value="1"/>
</dbReference>
<reference evidence="3" key="1">
    <citation type="submission" date="2022-05" db="EMBL/GenBank/DDBJ databases">
        <authorList>
            <person name="Pankratov T."/>
        </authorList>
    </citation>
    <scope>NUCLEOTIDE SEQUENCE</scope>
    <source>
        <strain evidence="3">BP6-180914</strain>
    </source>
</reference>
<dbReference type="Pfam" id="PF16976">
    <property type="entry name" value="RcpC"/>
    <property type="match status" value="1"/>
</dbReference>
<comment type="caution">
    <text evidence="3">The sequence shown here is derived from an EMBL/GenBank/DDBJ whole genome shotgun (WGS) entry which is preliminary data.</text>
</comment>
<feature type="domain" description="Flp pilus assembly protein RcpC/CpaB" evidence="2">
    <location>
        <begin position="113"/>
        <end position="218"/>
    </location>
</feature>
<feature type="coiled-coil region" evidence="1">
    <location>
        <begin position="240"/>
        <end position="267"/>
    </location>
</feature>
<keyword evidence="4" id="KW-1185">Reference proteome</keyword>
<dbReference type="InterPro" id="IPR017592">
    <property type="entry name" value="Pilus_assmbl_Flp-typ_CpaB"/>
</dbReference>
<evidence type="ECO:0000313" key="4">
    <source>
        <dbReference type="Proteomes" id="UP001165667"/>
    </source>
</evidence>
<accession>A0AA42CLW7</accession>
<name>A0AA42CLW7_9HYPH</name>
<dbReference type="Proteomes" id="UP001165667">
    <property type="component" value="Unassembled WGS sequence"/>
</dbReference>
<dbReference type="AlphaFoldDB" id="A0AA42CLW7"/>
<protein>
    <submittedName>
        <fullName evidence="3">Flp pilus assembly protein CpaB</fullName>
    </submittedName>
</protein>
<proteinExistence type="predicted"/>
<keyword evidence="1" id="KW-0175">Coiled coil</keyword>
<gene>
    <name evidence="3" type="primary">cpaB</name>
    <name evidence="3" type="ORF">M8523_28730</name>
</gene>
<evidence type="ECO:0000256" key="1">
    <source>
        <dbReference type="SAM" id="Coils"/>
    </source>
</evidence>
<sequence length="326" mass="34855">MTFTSKFSLLIALLVGGLAAFLVREVVVSTAGLSRQAGLTTTIVVARKAVPFGMPLTVDNLEEVAWKSTTPLEGSFARVSDLVKDGRRLALLSMQPNEPVLASRITGPNQRATLATQLDEGMRAVTIRVDEVRGVAGFILPGDRVDVISTRGGGGSQETLAYADMLLPNVKVLAVDQLADERQDKPAVARAVTLELTVMQSQKVILAEEIGRLSLVLRQANAVDEEPSRRITIGDLGGDQVAAQDKIADLEKRMADMKAAEEAARTQADRAMAQKMAEIEAHLRAPVPIPAQSIVKVPAVQPKSSSVINVTRNGAKTEAYTVSAER</sequence>
<dbReference type="RefSeq" id="WP_282588319.1">
    <property type="nucleotide sequence ID" value="NZ_JAMOIM010000036.1"/>
</dbReference>
<organism evidence="3 4">
    <name type="scientific">Lichenifustis flavocetrariae</name>
    <dbReference type="NCBI Taxonomy" id="2949735"/>
    <lineage>
        <taxon>Bacteria</taxon>
        <taxon>Pseudomonadati</taxon>
        <taxon>Pseudomonadota</taxon>
        <taxon>Alphaproteobacteria</taxon>
        <taxon>Hyphomicrobiales</taxon>
        <taxon>Lichenihabitantaceae</taxon>
        <taxon>Lichenifustis</taxon>
    </lineage>
</organism>
<dbReference type="InterPro" id="IPR031571">
    <property type="entry name" value="RcpC_dom"/>
</dbReference>
<dbReference type="EMBL" id="JAMOIM010000036">
    <property type="protein sequence ID" value="MCW6511943.1"/>
    <property type="molecule type" value="Genomic_DNA"/>
</dbReference>
<dbReference type="CDD" id="cd11614">
    <property type="entry name" value="SAF_CpaB_FlgA_like"/>
    <property type="match status" value="1"/>
</dbReference>